<dbReference type="PANTHER" id="PTHR45951:SF3">
    <property type="entry name" value="PROTEIN DISPATCHED"/>
    <property type="match status" value="1"/>
</dbReference>
<evidence type="ECO:0000256" key="2">
    <source>
        <dbReference type="ARBA" id="ARBA00022692"/>
    </source>
</evidence>
<dbReference type="Proteomes" id="UP000663889">
    <property type="component" value="Unassembled WGS sequence"/>
</dbReference>
<evidence type="ECO:0008006" key="10">
    <source>
        <dbReference type="Google" id="ProtNLM"/>
    </source>
</evidence>
<dbReference type="AlphaFoldDB" id="A0A814V5A0"/>
<evidence type="ECO:0000256" key="6">
    <source>
        <dbReference type="SAM" id="MobiDB-lite"/>
    </source>
</evidence>
<evidence type="ECO:0000256" key="3">
    <source>
        <dbReference type="ARBA" id="ARBA00022989"/>
    </source>
</evidence>
<feature type="compositionally biased region" description="Low complexity" evidence="6">
    <location>
        <begin position="1108"/>
        <end position="1138"/>
    </location>
</feature>
<keyword evidence="4 7" id="KW-0472">Membrane</keyword>
<keyword evidence="5" id="KW-0325">Glycoprotein</keyword>
<dbReference type="SUPFAM" id="SSF82866">
    <property type="entry name" value="Multidrug efflux transporter AcrB transmembrane domain"/>
    <property type="match status" value="1"/>
</dbReference>
<feature type="transmembrane region" description="Helical" evidence="7">
    <location>
        <begin position="379"/>
        <end position="398"/>
    </location>
</feature>
<dbReference type="GO" id="GO:0022857">
    <property type="term" value="F:transmembrane transporter activity"/>
    <property type="evidence" value="ECO:0007669"/>
    <property type="project" value="TreeGrafter"/>
</dbReference>
<dbReference type="PANTHER" id="PTHR45951">
    <property type="entry name" value="PROTEIN DISPATCHED-RELATED"/>
    <property type="match status" value="1"/>
</dbReference>
<feature type="transmembrane region" description="Helical" evidence="7">
    <location>
        <begin position="302"/>
        <end position="326"/>
    </location>
</feature>
<feature type="compositionally biased region" description="Basic residues" evidence="6">
    <location>
        <begin position="1065"/>
        <end position="1076"/>
    </location>
</feature>
<dbReference type="GO" id="GO:0007224">
    <property type="term" value="P:smoothened signaling pathway"/>
    <property type="evidence" value="ECO:0007669"/>
    <property type="project" value="TreeGrafter"/>
</dbReference>
<organism evidence="8 9">
    <name type="scientific">Rotaria sordida</name>
    <dbReference type="NCBI Taxonomy" id="392033"/>
    <lineage>
        <taxon>Eukaryota</taxon>
        <taxon>Metazoa</taxon>
        <taxon>Spiralia</taxon>
        <taxon>Gnathifera</taxon>
        <taxon>Rotifera</taxon>
        <taxon>Eurotatoria</taxon>
        <taxon>Bdelloidea</taxon>
        <taxon>Philodinida</taxon>
        <taxon>Philodinidae</taxon>
        <taxon>Rotaria</taxon>
    </lineage>
</organism>
<evidence type="ECO:0000256" key="5">
    <source>
        <dbReference type="ARBA" id="ARBA00023180"/>
    </source>
</evidence>
<feature type="region of interest" description="Disordered" evidence="6">
    <location>
        <begin position="1105"/>
        <end position="1138"/>
    </location>
</feature>
<dbReference type="EMBL" id="CAJNOU010001303">
    <property type="protein sequence ID" value="CAF1184454.1"/>
    <property type="molecule type" value="Genomic_DNA"/>
</dbReference>
<comment type="caution">
    <text evidence="8">The sequence shown here is derived from an EMBL/GenBank/DDBJ whole genome shotgun (WGS) entry which is preliminary data.</text>
</comment>
<reference evidence="8" key="1">
    <citation type="submission" date="2021-02" db="EMBL/GenBank/DDBJ databases">
        <authorList>
            <person name="Nowell W R."/>
        </authorList>
    </citation>
    <scope>NUCLEOTIDE SEQUENCE</scope>
</reference>
<feature type="transmembrane region" description="Helical" evidence="7">
    <location>
        <begin position="820"/>
        <end position="842"/>
    </location>
</feature>
<proteinExistence type="predicted"/>
<sequence>MTSICVILLIYKRNEIHFEHLLKGFQAHGTKSSDEYRKLIALIRETQTTHLFPYPTDKKFQQTPYSSFNPHINPCSKRFYLSTCPILHYTELIFDFNNKSTTLFDDIDSFKSILHYTELIFDFNNKSTTLFDDIDSFKSICKFEWILRMKFTNCSLTINESCCEFIGPVSLLFDGHFISLEQCENLTLNQLEDYHSKWLSCNSSLCSNYQLHHYLKYLQSSSIFKFFINIENNINKTENLLYLYNNLYNKQYNNQFYLIHINFDSYNEQFMFYYFLRTNLPLLCLTISFYILCLLLFIKNIFFILIIILHIYITILLTSIIYIYLFHFPLVILNCTSITLYLFIIFIDSFLWYTCWFVNNHRRDDCTINRIIENLLTQTFYYLVPKNLTAIIILVITYTNQIIVLQCFTVFSILLITISFFISFTLYPISFIFILRHQSSIPTIEHFLHRFLTRIKNICFIDHTIPYLIVRFRAFWLTLLTLISCIAFVIIFQWPKLQFNVCRITFDSLPFHMLNEKSITNIKTLDIDITYYMGSYWEVPHESIIPVNDIPILDYNSENKMTSKSTSTHTFEDTLGNNLASFIHFCSELKSLQRKQSIEYMINERKLSYKYFHQDTNSQILNNNSFYGSSIENKLNDTLLTINNIHCFGDLSPSNSINLSSNTKFSSIIIHNENKSIDCSYICLLNKTTYNPIECIKCLNSLYYNLYKYNDLFIIKNGLRFINDAPVPRYLLQTINYKWNILNNINNIYEWQLLYKILQTNFIEKFYSKIFLDMSFWWSSEIFSTYTIMEQLQQEKFFLFGIKFIIILILLSLFTGILGLYVTLTTLFNFITSIAILILFNYKLTIENMSYFTIVLIICSQYSILYSISYKLAPTFFFQRENRTIYSLKQLCATLFYLTFSIIIICCPCLFSSLPYLSKSSIIFIISSLISLIYSTFFLQSILYYIGPIGQTCFFIPCHFKLICNSTLQVNNNNDLSLRNRLNNTRRHQRMSTSSYVPSSYFSHIFTGSTYFESEYSGINDTLTIGSRRRESSRSHQISHVVKRNSIITGELIELYTPRASLAPHGHHHHHHRYSRHSSVPRGVPTTGIARPLYVSPSISPYSQLSIHSQIPSRQRSPSSHICQPSRSPSPSPYSSARQSTITCSLRPCYSAPRLHVSHHRLQTNNMKQTDILIEETPILSSIEVKKSSIGIQRQDAISSIDDYEQISILPREQLSAETKRNMLKTTTMESGGTVWLKRSSSS</sequence>
<name>A0A814V5A0_9BILA</name>
<feature type="transmembrane region" description="Helical" evidence="7">
    <location>
        <begin position="475"/>
        <end position="494"/>
    </location>
</feature>
<keyword evidence="2 7" id="KW-0812">Transmembrane</keyword>
<evidence type="ECO:0000256" key="1">
    <source>
        <dbReference type="ARBA" id="ARBA00004141"/>
    </source>
</evidence>
<keyword evidence="3 7" id="KW-1133">Transmembrane helix</keyword>
<feature type="region of interest" description="Disordered" evidence="6">
    <location>
        <begin position="1063"/>
        <end position="1086"/>
    </location>
</feature>
<protein>
    <recommendedName>
        <fullName evidence="10">SSD domain-containing protein</fullName>
    </recommendedName>
</protein>
<feature type="transmembrane region" description="Helical" evidence="7">
    <location>
        <begin position="888"/>
        <end position="911"/>
    </location>
</feature>
<dbReference type="InterPro" id="IPR052081">
    <property type="entry name" value="Dispatched_Hh_regulator"/>
</dbReference>
<evidence type="ECO:0000313" key="8">
    <source>
        <dbReference type="EMBL" id="CAF1184454.1"/>
    </source>
</evidence>
<gene>
    <name evidence="8" type="ORF">SEV965_LOCUS20237</name>
</gene>
<feature type="transmembrane region" description="Helical" evidence="7">
    <location>
        <begin position="410"/>
        <end position="435"/>
    </location>
</feature>
<evidence type="ECO:0000256" key="7">
    <source>
        <dbReference type="SAM" id="Phobius"/>
    </source>
</evidence>
<feature type="transmembrane region" description="Helical" evidence="7">
    <location>
        <begin position="923"/>
        <end position="946"/>
    </location>
</feature>
<feature type="transmembrane region" description="Helical" evidence="7">
    <location>
        <begin position="338"/>
        <end position="358"/>
    </location>
</feature>
<evidence type="ECO:0000256" key="4">
    <source>
        <dbReference type="ARBA" id="ARBA00023136"/>
    </source>
</evidence>
<accession>A0A814V5A0</accession>
<evidence type="ECO:0000313" key="9">
    <source>
        <dbReference type="Proteomes" id="UP000663889"/>
    </source>
</evidence>
<dbReference type="GO" id="GO:0016020">
    <property type="term" value="C:membrane"/>
    <property type="evidence" value="ECO:0007669"/>
    <property type="project" value="UniProtKB-SubCell"/>
</dbReference>
<feature type="transmembrane region" description="Helical" evidence="7">
    <location>
        <begin position="271"/>
        <end position="295"/>
    </location>
</feature>
<feature type="transmembrane region" description="Helical" evidence="7">
    <location>
        <begin position="849"/>
        <end position="868"/>
    </location>
</feature>
<comment type="subcellular location">
    <subcellularLocation>
        <location evidence="1">Membrane</location>
        <topology evidence="1">Multi-pass membrane protein</topology>
    </subcellularLocation>
</comment>